<reference evidence="2" key="1">
    <citation type="submission" date="2016-06" db="EMBL/GenBank/DDBJ databases">
        <authorList>
            <person name="Varghese N."/>
        </authorList>
    </citation>
    <scope>NUCLEOTIDE SEQUENCE [LARGE SCALE GENOMIC DNA]</scope>
    <source>
        <strain evidence="2">DSM 46123</strain>
    </source>
</reference>
<gene>
    <name evidence="1" type="ORF">GA0074694_2853</name>
</gene>
<organism evidence="1 2">
    <name type="scientific">Micromonospora inyonensis</name>
    <dbReference type="NCBI Taxonomy" id="47866"/>
    <lineage>
        <taxon>Bacteria</taxon>
        <taxon>Bacillati</taxon>
        <taxon>Actinomycetota</taxon>
        <taxon>Actinomycetes</taxon>
        <taxon>Micromonosporales</taxon>
        <taxon>Micromonosporaceae</taxon>
        <taxon>Micromonospora</taxon>
    </lineage>
</organism>
<sequence length="494" mass="53792">MFVSHCQYIVPAGPGASGMGIYALGDDLLHVRGPSESNGFCGLHTGWVEARVRVLPEPSAGIDTGWDAISEATLWSPSGRLSVVGLMGGVAEALTDVAVPRGLIRVRVHARDRLDETVRTDDDPPEQHELHVWAVAEETPWRTVQVDPEGRNRDQKPAKAAEWAMLSLVPRPSNRSAILALMAPDPYQDDSGPSRVAVIRHRPTPVQVPEGVLPAGDLEIRLERVDSETLTWSWATADEPIFPRPLTTLPDDEPSTVRLTSGPDGFTLRHEGVLGRHAFALGLIWDHLLDAPGSHPWTETLREQAATATALAESSRRLQAQRLAEQWGGAPPSDRVRRLVSQARSLARIDRPLLDRIDALPAERQRQAACWAARRAMRVTGLEQIGWIADALADAEANRPLPPSFTEHNGRAAFDRLLSDPEVPHTTVPLRLDLTAFGTHGVTEILQQAAAFPALTALTNDAPLVAAIDAVYNAAIAHADDRDRFLTDAHAALR</sequence>
<evidence type="ECO:0000313" key="1">
    <source>
        <dbReference type="EMBL" id="SCL19898.1"/>
    </source>
</evidence>
<name>A0A1C6RRQ2_9ACTN</name>
<dbReference type="RefSeq" id="WP_176737726.1">
    <property type="nucleotide sequence ID" value="NZ_FMHU01000001.1"/>
</dbReference>
<dbReference type="AlphaFoldDB" id="A0A1C6RRQ2"/>
<keyword evidence="2" id="KW-1185">Reference proteome</keyword>
<dbReference type="Proteomes" id="UP000198906">
    <property type="component" value="Unassembled WGS sequence"/>
</dbReference>
<dbReference type="STRING" id="47866.GA0074694_2853"/>
<accession>A0A1C6RRQ2</accession>
<proteinExistence type="predicted"/>
<dbReference type="EMBL" id="FMHU01000001">
    <property type="protein sequence ID" value="SCL19898.1"/>
    <property type="molecule type" value="Genomic_DNA"/>
</dbReference>
<protein>
    <submittedName>
        <fullName evidence="1">Uncharacterized protein</fullName>
    </submittedName>
</protein>
<evidence type="ECO:0000313" key="2">
    <source>
        <dbReference type="Proteomes" id="UP000198906"/>
    </source>
</evidence>